<reference evidence="1 2" key="1">
    <citation type="submission" date="2024-11" db="EMBL/GenBank/DDBJ databases">
        <title>Chromosome-level genome assembly of Eucalyptus globulus Labill. provides insights into its genome evolution.</title>
        <authorList>
            <person name="Li X."/>
        </authorList>
    </citation>
    <scope>NUCLEOTIDE SEQUENCE [LARGE SCALE GENOMIC DNA]</scope>
    <source>
        <strain evidence="1">CL2024</strain>
        <tissue evidence="1">Fresh tender leaves</tissue>
    </source>
</reference>
<dbReference type="SUPFAM" id="SSF52047">
    <property type="entry name" value="RNI-like"/>
    <property type="match status" value="1"/>
</dbReference>
<evidence type="ECO:0000313" key="2">
    <source>
        <dbReference type="Proteomes" id="UP001634007"/>
    </source>
</evidence>
<comment type="caution">
    <text evidence="1">The sequence shown here is derived from an EMBL/GenBank/DDBJ whole genome shotgun (WGS) entry which is preliminary data.</text>
</comment>
<accession>A0ABD3L0K3</accession>
<protein>
    <submittedName>
        <fullName evidence="1">Uncharacterized protein</fullName>
    </submittedName>
</protein>
<dbReference type="EMBL" id="JBJKBG010000004">
    <property type="protein sequence ID" value="KAL3743361.1"/>
    <property type="molecule type" value="Genomic_DNA"/>
</dbReference>
<proteinExistence type="predicted"/>
<evidence type="ECO:0000313" key="1">
    <source>
        <dbReference type="EMBL" id="KAL3743361.1"/>
    </source>
</evidence>
<organism evidence="1 2">
    <name type="scientific">Eucalyptus globulus</name>
    <name type="common">Tasmanian blue gum</name>
    <dbReference type="NCBI Taxonomy" id="34317"/>
    <lineage>
        <taxon>Eukaryota</taxon>
        <taxon>Viridiplantae</taxon>
        <taxon>Streptophyta</taxon>
        <taxon>Embryophyta</taxon>
        <taxon>Tracheophyta</taxon>
        <taxon>Spermatophyta</taxon>
        <taxon>Magnoliopsida</taxon>
        <taxon>eudicotyledons</taxon>
        <taxon>Gunneridae</taxon>
        <taxon>Pentapetalae</taxon>
        <taxon>rosids</taxon>
        <taxon>malvids</taxon>
        <taxon>Myrtales</taxon>
        <taxon>Myrtaceae</taxon>
        <taxon>Myrtoideae</taxon>
        <taxon>Eucalypteae</taxon>
        <taxon>Eucalyptus</taxon>
    </lineage>
</organism>
<dbReference type="AlphaFoldDB" id="A0ABD3L0K3"/>
<sequence length="106" mass="11897">MQGIKTRLPHLEELVLHSVKKSDNILNEPMLSCPILRRVELIECFYSKDLLICGSKLKTFEALAMLHNESFSISILALNLVSFSYTSMFTMASPDKQLSALQVHGA</sequence>
<keyword evidence="2" id="KW-1185">Reference proteome</keyword>
<gene>
    <name evidence="1" type="ORF">ACJRO7_018630</name>
</gene>
<name>A0ABD3L0K3_EUCGL</name>
<dbReference type="Proteomes" id="UP001634007">
    <property type="component" value="Unassembled WGS sequence"/>
</dbReference>